<organism evidence="1">
    <name type="scientific">bioreactor metagenome</name>
    <dbReference type="NCBI Taxonomy" id="1076179"/>
    <lineage>
        <taxon>unclassified sequences</taxon>
        <taxon>metagenomes</taxon>
        <taxon>ecological metagenomes</taxon>
    </lineage>
</organism>
<reference evidence="1" key="1">
    <citation type="submission" date="2019-08" db="EMBL/GenBank/DDBJ databases">
        <authorList>
            <person name="Kucharzyk K."/>
            <person name="Murdoch R.W."/>
            <person name="Higgins S."/>
            <person name="Loffler F."/>
        </authorList>
    </citation>
    <scope>NUCLEOTIDE SEQUENCE</scope>
</reference>
<dbReference type="EMBL" id="VSSQ01000298">
    <property type="protein sequence ID" value="MPL90249.1"/>
    <property type="molecule type" value="Genomic_DNA"/>
</dbReference>
<gene>
    <name evidence="1" type="ORF">SDC9_36296</name>
</gene>
<dbReference type="AlphaFoldDB" id="A0A644VFT2"/>
<comment type="caution">
    <text evidence="1">The sequence shown here is derived from an EMBL/GenBank/DDBJ whole genome shotgun (WGS) entry which is preliminary data.</text>
</comment>
<name>A0A644VFT2_9ZZZZ</name>
<protein>
    <submittedName>
        <fullName evidence="1">Uncharacterized protein</fullName>
    </submittedName>
</protein>
<proteinExistence type="predicted"/>
<evidence type="ECO:0000313" key="1">
    <source>
        <dbReference type="EMBL" id="MPL90249.1"/>
    </source>
</evidence>
<sequence>MMFNITQKTSLAEIDSYIRRKIEEKEIAIVSALSYVGEQCVNEARDNGRYINRTGNLRSSVGYVIAKNGFVVSGGGFTQVAQGSQGSGEGKRFIDELVAKQKKGIYLIVVAGMKYSAYVEAKSLNVLSSAELLAESLVPSILKKLGFVKR</sequence>
<accession>A0A644VFT2</accession>